<dbReference type="EMBL" id="CAJNXB010002268">
    <property type="protein sequence ID" value="CAF3229685.1"/>
    <property type="molecule type" value="Genomic_DNA"/>
</dbReference>
<dbReference type="Proteomes" id="UP000663825">
    <property type="component" value="Unassembled WGS sequence"/>
</dbReference>
<gene>
    <name evidence="2" type="ORF">FME351_LOCUS4616</name>
    <name evidence="1" type="ORF">TIS948_LOCUS14040</name>
</gene>
<proteinExistence type="predicted"/>
<accession>A0A817R3Q5</accession>
<evidence type="ECO:0000313" key="2">
    <source>
        <dbReference type="EMBL" id="CAF3352324.1"/>
    </source>
</evidence>
<sequence>MQTDNEDDNDYQTETISRTNTLNIDRSVRTTTDDVSSMKKNISFNHATSSDVTEKRFDLQQTSFATNPTYVSTKNLCNY</sequence>
<dbReference type="OrthoDB" id="10503655at2759"/>
<evidence type="ECO:0000313" key="1">
    <source>
        <dbReference type="EMBL" id="CAF3229685.1"/>
    </source>
</evidence>
<evidence type="ECO:0000313" key="3">
    <source>
        <dbReference type="Proteomes" id="UP000663825"/>
    </source>
</evidence>
<protein>
    <submittedName>
        <fullName evidence="1">Uncharacterized protein</fullName>
    </submittedName>
</protein>
<reference evidence="1" key="1">
    <citation type="submission" date="2021-02" db="EMBL/GenBank/DDBJ databases">
        <authorList>
            <person name="Nowell W R."/>
        </authorList>
    </citation>
    <scope>NUCLEOTIDE SEQUENCE</scope>
</reference>
<organism evidence="1 3">
    <name type="scientific">Rotaria socialis</name>
    <dbReference type="NCBI Taxonomy" id="392032"/>
    <lineage>
        <taxon>Eukaryota</taxon>
        <taxon>Metazoa</taxon>
        <taxon>Spiralia</taxon>
        <taxon>Gnathifera</taxon>
        <taxon>Rotifera</taxon>
        <taxon>Eurotatoria</taxon>
        <taxon>Bdelloidea</taxon>
        <taxon>Philodinida</taxon>
        <taxon>Philodinidae</taxon>
        <taxon>Rotaria</taxon>
    </lineage>
</organism>
<name>A0A817R3Q5_9BILA</name>
<dbReference type="EMBL" id="CAJNYU010000352">
    <property type="protein sequence ID" value="CAF3352324.1"/>
    <property type="molecule type" value="Genomic_DNA"/>
</dbReference>
<dbReference type="AlphaFoldDB" id="A0A817R3Q5"/>
<dbReference type="Proteomes" id="UP000663869">
    <property type="component" value="Unassembled WGS sequence"/>
</dbReference>
<comment type="caution">
    <text evidence="1">The sequence shown here is derived from an EMBL/GenBank/DDBJ whole genome shotgun (WGS) entry which is preliminary data.</text>
</comment>